<keyword evidence="5 7" id="KW-1133">Transmembrane helix</keyword>
<keyword evidence="10" id="KW-1185">Reference proteome</keyword>
<evidence type="ECO:0000256" key="5">
    <source>
        <dbReference type="ARBA" id="ARBA00022989"/>
    </source>
</evidence>
<comment type="caution">
    <text evidence="9">The sequence shown here is derived from an EMBL/GenBank/DDBJ whole genome shotgun (WGS) entry which is preliminary data.</text>
</comment>
<feature type="transmembrane region" description="Helical" evidence="7">
    <location>
        <begin position="45"/>
        <end position="70"/>
    </location>
</feature>
<keyword evidence="4 7" id="KW-0812">Transmembrane</keyword>
<dbReference type="InterPro" id="IPR011701">
    <property type="entry name" value="MFS"/>
</dbReference>
<sequence>MRALPTERTRVRRQVGFVVVLVALTVFLIGASAPSPFYPVLQERIGFSSVTMTLIFAVYAVSMLVTLLLTGSLSDHLGRRPVMTAGLLVLAVSMTAFWQAETVGLLITARVVQGFGAGLLMSSMSAAVVDLEPVSRPGWGAIANSVTPLAGLAAGGLIAGLVLEYVDEDPFTAIFGVLTGVFVLMALLVWVAPETSARRTGVWASLRPNVGVPPEARAAFLRALPALIAGWATSGFYLSLGAPLVAQELGGDSHVMQGLAITAINGAGAAMCFVARGWTGRRITLYGTTTLAVGTALTLVALAAGSLPWFLAAAVFAGTGFGASFMGIMRSVTPLAPPERRGELFAAVFVASYVAFGVPAVIAGFAVGEFGLTPTAMVYGGVVVTLSALAAVLRKFGSTD</sequence>
<evidence type="ECO:0000313" key="9">
    <source>
        <dbReference type="EMBL" id="MBA4608999.1"/>
    </source>
</evidence>
<feature type="transmembrane region" description="Helical" evidence="7">
    <location>
        <begin position="258"/>
        <end position="276"/>
    </location>
</feature>
<keyword evidence="2" id="KW-0813">Transport</keyword>
<reference evidence="9 10" key="1">
    <citation type="submission" date="2020-07" db="EMBL/GenBank/DDBJ databases">
        <title>Draft genome and description of Aeromicrobium phoceense strain Marseille-Q0843 isolated from healthy skin swab.</title>
        <authorList>
            <person name="Boxberger M."/>
            <person name="La Scola B."/>
        </authorList>
    </citation>
    <scope>NUCLEOTIDE SEQUENCE [LARGE SCALE GENOMIC DNA]</scope>
    <source>
        <strain evidence="9 10">Marseille-Q0843</strain>
    </source>
</reference>
<feature type="transmembrane region" description="Helical" evidence="7">
    <location>
        <begin position="106"/>
        <end position="129"/>
    </location>
</feature>
<dbReference type="EMBL" id="JACEOG010000001">
    <property type="protein sequence ID" value="MBA4608999.1"/>
    <property type="molecule type" value="Genomic_DNA"/>
</dbReference>
<accession>A0A838XBZ2</accession>
<feature type="transmembrane region" description="Helical" evidence="7">
    <location>
        <begin position="223"/>
        <end position="246"/>
    </location>
</feature>
<proteinExistence type="predicted"/>
<feature type="transmembrane region" description="Helical" evidence="7">
    <location>
        <begin position="344"/>
        <end position="366"/>
    </location>
</feature>
<dbReference type="SUPFAM" id="SSF103473">
    <property type="entry name" value="MFS general substrate transporter"/>
    <property type="match status" value="1"/>
</dbReference>
<feature type="transmembrane region" description="Helical" evidence="7">
    <location>
        <begin position="15"/>
        <end position="33"/>
    </location>
</feature>
<keyword evidence="6 7" id="KW-0472">Membrane</keyword>
<dbReference type="PROSITE" id="PS50850">
    <property type="entry name" value="MFS"/>
    <property type="match status" value="1"/>
</dbReference>
<feature type="domain" description="Major facilitator superfamily (MFS) profile" evidence="8">
    <location>
        <begin position="11"/>
        <end position="399"/>
    </location>
</feature>
<feature type="transmembrane region" description="Helical" evidence="7">
    <location>
        <begin position="309"/>
        <end position="332"/>
    </location>
</feature>
<organism evidence="9 10">
    <name type="scientific">Aeromicrobium phoceense</name>
    <dbReference type="NCBI Taxonomy" id="2754045"/>
    <lineage>
        <taxon>Bacteria</taxon>
        <taxon>Bacillati</taxon>
        <taxon>Actinomycetota</taxon>
        <taxon>Actinomycetes</taxon>
        <taxon>Propionibacteriales</taxon>
        <taxon>Nocardioidaceae</taxon>
        <taxon>Aeromicrobium</taxon>
    </lineage>
</organism>
<evidence type="ECO:0000256" key="3">
    <source>
        <dbReference type="ARBA" id="ARBA00022475"/>
    </source>
</evidence>
<dbReference type="InterPro" id="IPR050171">
    <property type="entry name" value="MFS_Transporters"/>
</dbReference>
<dbReference type="PANTHER" id="PTHR23517">
    <property type="entry name" value="RESISTANCE PROTEIN MDTM, PUTATIVE-RELATED-RELATED"/>
    <property type="match status" value="1"/>
</dbReference>
<evidence type="ECO:0000256" key="2">
    <source>
        <dbReference type="ARBA" id="ARBA00022448"/>
    </source>
</evidence>
<dbReference type="PANTHER" id="PTHR23517:SF13">
    <property type="entry name" value="MAJOR FACILITATOR SUPERFAMILY MFS_1"/>
    <property type="match status" value="1"/>
</dbReference>
<dbReference type="Gene3D" id="1.20.1250.20">
    <property type="entry name" value="MFS general substrate transporter like domains"/>
    <property type="match status" value="1"/>
</dbReference>
<dbReference type="InterPro" id="IPR020846">
    <property type="entry name" value="MFS_dom"/>
</dbReference>
<feature type="transmembrane region" description="Helical" evidence="7">
    <location>
        <begin position="141"/>
        <end position="165"/>
    </location>
</feature>
<dbReference type="GO" id="GO:0005886">
    <property type="term" value="C:plasma membrane"/>
    <property type="evidence" value="ECO:0007669"/>
    <property type="project" value="UniProtKB-SubCell"/>
</dbReference>
<evidence type="ECO:0000256" key="4">
    <source>
        <dbReference type="ARBA" id="ARBA00022692"/>
    </source>
</evidence>
<name>A0A838XBZ2_9ACTN</name>
<protein>
    <submittedName>
        <fullName evidence="9">MFS transporter</fullName>
    </submittedName>
</protein>
<feature type="transmembrane region" description="Helical" evidence="7">
    <location>
        <begin position="82"/>
        <end position="100"/>
    </location>
</feature>
<dbReference type="Pfam" id="PF07690">
    <property type="entry name" value="MFS_1"/>
    <property type="match status" value="1"/>
</dbReference>
<gene>
    <name evidence="9" type="ORF">H1W00_10975</name>
</gene>
<dbReference type="RefSeq" id="WP_181755737.1">
    <property type="nucleotide sequence ID" value="NZ_JACEOG010000001.1"/>
</dbReference>
<keyword evidence="3" id="KW-1003">Cell membrane</keyword>
<dbReference type="GO" id="GO:0022857">
    <property type="term" value="F:transmembrane transporter activity"/>
    <property type="evidence" value="ECO:0007669"/>
    <property type="project" value="InterPro"/>
</dbReference>
<feature type="transmembrane region" description="Helical" evidence="7">
    <location>
        <begin position="171"/>
        <end position="191"/>
    </location>
</feature>
<dbReference type="InterPro" id="IPR036259">
    <property type="entry name" value="MFS_trans_sf"/>
</dbReference>
<evidence type="ECO:0000256" key="7">
    <source>
        <dbReference type="SAM" id="Phobius"/>
    </source>
</evidence>
<dbReference type="AlphaFoldDB" id="A0A838XBZ2"/>
<comment type="subcellular location">
    <subcellularLocation>
        <location evidence="1">Cell membrane</location>
        <topology evidence="1">Multi-pass membrane protein</topology>
    </subcellularLocation>
</comment>
<evidence type="ECO:0000259" key="8">
    <source>
        <dbReference type="PROSITE" id="PS50850"/>
    </source>
</evidence>
<evidence type="ECO:0000256" key="6">
    <source>
        <dbReference type="ARBA" id="ARBA00023136"/>
    </source>
</evidence>
<evidence type="ECO:0000256" key="1">
    <source>
        <dbReference type="ARBA" id="ARBA00004651"/>
    </source>
</evidence>
<feature type="transmembrane region" description="Helical" evidence="7">
    <location>
        <begin position="372"/>
        <end position="393"/>
    </location>
</feature>
<evidence type="ECO:0000313" key="10">
    <source>
        <dbReference type="Proteomes" id="UP000550354"/>
    </source>
</evidence>
<dbReference type="Proteomes" id="UP000550354">
    <property type="component" value="Unassembled WGS sequence"/>
</dbReference>
<feature type="transmembrane region" description="Helical" evidence="7">
    <location>
        <begin position="283"/>
        <end position="303"/>
    </location>
</feature>